<sequence>MKKNLKYLIIGATALASTVIVVAPIAAASKYIYPGDPIAKVEADVKSIKAVEFKQDTYKYNTSFNDLKQLLFDGNKVKTDAISHFNFFTKEGNDEFQLASFTDAKPKLFDIVANDNSQSFDVYFVIESTKPNSLGKLVDSSVAKSTVSFGYKPEFDLTSFAHEVRQGFTGENPTNQNQAALTPFTIKNFSSSDTEQITELTSAQSFVNDLNSSTSSDDAKTKLGKYFDIKSIFSSIDSNKDNQIAGQTSTKRYVVNLTTNPNTNSKECATFSADGKKVLIYLQTQFSDAMKKDFAGLQGIDAKHIDILEIPVENVFANSSLASQFDFQQLQQKDYYKTGSNVANLKLDLSQTNPLDWIFAYKSGFFPNKAYKNKYALSFINATLNQDLSLYNFSWGKFNNPAKSNNAEVAKDLAKLTSEVSVDGDTLLLSYDQASQKIVATADATITVKRDGQVLFSKPFVITLNDFNQTKDSQLKGLFADEKSNQNQFFRKDEKLNSGVSEQLSYNAVDDALKSKNPDDIKNVFADPNALNVQFYTGERLEALTKEFKLPTAQQIKQDFYTSPQKSTHKSDEGVFNIQSNYLPTDLSVTRYYFALANQGLDVAAKQFLQILEAAKLVQNNSTLDVNKPIFEQLKNIKLTNPLGIDKEMKFFSINHETQEYGVNSFQSVLVNSKDDSAYKLIKNYPNSDALVLQNIFEKDTDKLLDNIYFAKTSEQDQIDNSKFVKFENVAQLLISMYNKIQLLSRVGIGFPLLPIAKNLQFSYGIQGPEGGLKEQKSVQLGTLQPPQPPQPPVQLAINNFTYQYELKFIDDKGNKLKDLYQGEKDAELLKNIKLTSKVDKDVEKLNSVVESIPQVYRTIRLNNNIYFKEVNKLFDGITDTNTVQRETLDKLGLVSLYDYLFRVDPTIKLTIDKKLSKDIIDPSGLRSYKAVTLFLIKNNKKSTTPLRIFVYLRQGSN</sequence>
<keyword evidence="2" id="KW-1185">Reference proteome</keyword>
<dbReference type="RefSeq" id="WP_022934996.1">
    <property type="nucleotide sequence ID" value="NZ_CP007154.1"/>
</dbReference>
<dbReference type="NCBIfam" id="NF045828">
    <property type="entry name" value="P97_adhes_Nterm"/>
    <property type="match status" value="1"/>
</dbReference>
<dbReference type="AlphaFoldDB" id="W5USZ8"/>
<dbReference type="PATRIC" id="fig|743966.3.peg.243"/>
<gene>
    <name evidence="1" type="ORF">MYB_01200</name>
</gene>
<dbReference type="HOGENOM" id="CLU_276329_0_0_14"/>
<dbReference type="eggNOG" id="ENOG5031YI6">
    <property type="taxonomic scope" value="Bacteria"/>
</dbReference>
<evidence type="ECO:0000313" key="2">
    <source>
        <dbReference type="Proteomes" id="UP000019229"/>
    </source>
</evidence>
<dbReference type="EMBL" id="CP007154">
    <property type="protein sequence ID" value="AHH45251.1"/>
    <property type="molecule type" value="Genomic_DNA"/>
</dbReference>
<name>W5USZ8_9BACT</name>
<protein>
    <submittedName>
        <fullName evidence="1">p97/LppS family protein</fullName>
    </submittedName>
</protein>
<proteinExistence type="predicted"/>
<evidence type="ECO:0000313" key="1">
    <source>
        <dbReference type="EMBL" id="AHH45251.1"/>
    </source>
</evidence>
<dbReference type="InterPro" id="IPR054789">
    <property type="entry name" value="P97_adhes_N"/>
</dbReference>
<reference evidence="1 2" key="1">
    <citation type="journal article" date="2014" name="Genome Announc.">
        <title>Complete Genome Sequence of Mycoplasma bovoculi Strain M165/69T (ATCC 29104).</title>
        <authorList>
            <person name="Calcutt M.J."/>
            <person name="Foecking M.F."/>
        </authorList>
    </citation>
    <scope>NUCLEOTIDE SEQUENCE [LARGE SCALE GENOMIC DNA]</scope>
    <source>
        <strain evidence="1">M165/69</strain>
    </source>
</reference>
<dbReference type="Proteomes" id="UP000019229">
    <property type="component" value="Chromosome"/>
</dbReference>
<dbReference type="KEGG" id="mbc:MYB_01200"/>
<accession>W5USZ8</accession>
<dbReference type="OrthoDB" id="403863at2"/>
<organism evidence="1 2">
    <name type="scientific">Mesomycoplasma bovoculi M165/69</name>
    <dbReference type="NCBI Taxonomy" id="743966"/>
    <lineage>
        <taxon>Bacteria</taxon>
        <taxon>Bacillati</taxon>
        <taxon>Mycoplasmatota</taxon>
        <taxon>Mycoplasmoidales</taxon>
        <taxon>Metamycoplasmataceae</taxon>
        <taxon>Mesomycoplasma</taxon>
    </lineage>
</organism>